<dbReference type="Gene3D" id="1.10.10.470">
    <property type="entry name" value="Maltooligosyl trehalose synthase, domain 4"/>
    <property type="match status" value="1"/>
</dbReference>
<dbReference type="SUPFAM" id="SSF51445">
    <property type="entry name" value="(Trans)glycosidases"/>
    <property type="match status" value="1"/>
</dbReference>
<accession>A0A399J8G2</accession>
<dbReference type="Proteomes" id="UP000265848">
    <property type="component" value="Unassembled WGS sequence"/>
</dbReference>
<protein>
    <submittedName>
        <fullName evidence="2">Malto-oligosyltrehalose synthase</fullName>
    </submittedName>
</protein>
<dbReference type="PANTHER" id="PTHR10357:SF216">
    <property type="entry name" value="MALTOOLIGOSYL TREHALOSE SYNTHASE-RELATED"/>
    <property type="match status" value="1"/>
</dbReference>
<gene>
    <name evidence="2" type="primary">treY</name>
    <name evidence="2" type="ORF">DL237_02965</name>
</gene>
<comment type="caution">
    <text evidence="2">The sequence shown here is derived from an EMBL/GenBank/DDBJ whole genome shotgun (WGS) entry which is preliminary data.</text>
</comment>
<dbReference type="GO" id="GO:0030980">
    <property type="term" value="P:alpha-glucan catabolic process"/>
    <property type="evidence" value="ECO:0007669"/>
    <property type="project" value="TreeGrafter"/>
</dbReference>
<evidence type="ECO:0000313" key="3">
    <source>
        <dbReference type="Proteomes" id="UP000265848"/>
    </source>
</evidence>
<dbReference type="InterPro" id="IPR006047">
    <property type="entry name" value="GH13_cat_dom"/>
</dbReference>
<dbReference type="PANTHER" id="PTHR10357">
    <property type="entry name" value="ALPHA-AMYLASE FAMILY MEMBER"/>
    <property type="match status" value="1"/>
</dbReference>
<sequence length="774" mass="84935">MMASRCPDALNTATATYRIQLRDDVGFAEVAEWLPHLARLGISHLYLSPIFTAQTGSTHGYDITRPDQIEPTLGGRAGFEKLALSAQKHGLDIVIDIVPNHTTLSFENIWLRDVLRHGASSRYARHFDIDWDGRMRLTMLGDAFEVVAANETGELAQEPDGPVLRLAGLSVPLNPATCEGLPYGPLNPARLRALHDAQPWQLVHWETERDHLSHRRFFNVTSLIGMRIEDPQVFEEMHALTFDLVESGLVQALRVDHVDGLADPVTYMERLAARLPETPIWVEKILTGDEALDDSWPVAGTTGYEAARAITAVLSVPEGVARLAGAWAETTGSKADFHSALHTAKHEVIRQELSAELTQLVLLAQALASSLPHLETGPETLREVLIALLVEMPRYRTYFADGLARPEDIALWQTVQDRAATHLRNDRVLRILGAEIATGSGAAAHRLRVRFQQVSGALLAKAHEDTAGFRHVPYLAANEVGADPDDPTMSIGAFATFCRDRLRNWPAALTLTSSHDTKRSEDARMRLVAISHDPEAFLSLLGATRSRADAKEITAANLWLLTQSALAIWRPRDDPDGGDVGARLAAHMQKALREAKQATFWPYPNPDIENPVCALAVALMSDWQANPPAELLRLCQRGQTLSLCQLALKCVMPGLPDIYRGTEAAALDLTDPDNRRPVALHHLSDLPSRGDFDGQKARLMAHLLAARKADPGLFLAGSIEIDATKGAITLVRKSKSGRTFALSLRPWLPSSQAVEINVNSSELSLNLSHADSDR</sequence>
<dbReference type="NCBIfam" id="TIGR02401">
    <property type="entry name" value="trehalose_TreY"/>
    <property type="match status" value="1"/>
</dbReference>
<keyword evidence="3" id="KW-1185">Reference proteome</keyword>
<proteinExistence type="predicted"/>
<dbReference type="InterPro" id="IPR017853">
    <property type="entry name" value="GH"/>
</dbReference>
<organism evidence="2 3">
    <name type="scientific">Pseudooceanicola sediminis</name>
    <dbReference type="NCBI Taxonomy" id="2211117"/>
    <lineage>
        <taxon>Bacteria</taxon>
        <taxon>Pseudomonadati</taxon>
        <taxon>Pseudomonadota</taxon>
        <taxon>Alphaproteobacteria</taxon>
        <taxon>Rhodobacterales</taxon>
        <taxon>Paracoccaceae</taxon>
        <taxon>Pseudooceanicola</taxon>
    </lineage>
</organism>
<dbReference type="AlphaFoldDB" id="A0A399J8G2"/>
<dbReference type="SMART" id="SM00642">
    <property type="entry name" value="Aamy"/>
    <property type="match status" value="1"/>
</dbReference>
<reference evidence="2 3" key="1">
    <citation type="submission" date="2018-08" db="EMBL/GenBank/DDBJ databases">
        <title>Pseudooceanicola sediminis CY03 in the family Rhodobacteracea.</title>
        <authorList>
            <person name="Zhang Y.-J."/>
        </authorList>
    </citation>
    <scope>NUCLEOTIDE SEQUENCE [LARGE SCALE GENOMIC DNA]</scope>
    <source>
        <strain evidence="2 3">CY03</strain>
    </source>
</reference>
<dbReference type="Gene3D" id="3.30.1590.10">
    <property type="entry name" value="Maltooligosyl trehalose synthase, domain 2"/>
    <property type="match status" value="1"/>
</dbReference>
<dbReference type="Gene3D" id="3.20.20.80">
    <property type="entry name" value="Glycosidases"/>
    <property type="match status" value="1"/>
</dbReference>
<dbReference type="CDD" id="cd11336">
    <property type="entry name" value="AmyAc_MTSase"/>
    <property type="match status" value="1"/>
</dbReference>
<dbReference type="GO" id="GO:0005992">
    <property type="term" value="P:trehalose biosynthetic process"/>
    <property type="evidence" value="ECO:0007669"/>
    <property type="project" value="TreeGrafter"/>
</dbReference>
<dbReference type="GO" id="GO:0047470">
    <property type="term" value="F:(1,4)-alpha-D-glucan 1-alpha-D-glucosylmutase activity"/>
    <property type="evidence" value="ECO:0007669"/>
    <property type="project" value="TreeGrafter"/>
</dbReference>
<dbReference type="OrthoDB" id="9761577at2"/>
<dbReference type="Gene3D" id="1.10.150.200">
    <property type="entry name" value="Maltooligosyl trehalose synthase, domain 3"/>
    <property type="match status" value="1"/>
</dbReference>
<name>A0A399J8G2_9RHOB</name>
<dbReference type="Pfam" id="PF00128">
    <property type="entry name" value="Alpha-amylase"/>
    <property type="match status" value="1"/>
</dbReference>
<evidence type="ECO:0000259" key="1">
    <source>
        <dbReference type="SMART" id="SM00642"/>
    </source>
</evidence>
<feature type="domain" description="Glycosyl hydrolase family 13 catalytic" evidence="1">
    <location>
        <begin position="13"/>
        <end position="424"/>
    </location>
</feature>
<dbReference type="InterPro" id="IPR012767">
    <property type="entry name" value="Trehalose_TreY"/>
</dbReference>
<evidence type="ECO:0000313" key="2">
    <source>
        <dbReference type="EMBL" id="RII40292.1"/>
    </source>
</evidence>
<dbReference type="InterPro" id="IPR013797">
    <property type="entry name" value="Maltooligo_trehalose_synth_4"/>
</dbReference>
<dbReference type="RefSeq" id="WP_119397532.1">
    <property type="nucleotide sequence ID" value="NZ_QWJJ01000002.1"/>
</dbReference>
<dbReference type="EMBL" id="QWJJ01000002">
    <property type="protein sequence ID" value="RII40292.1"/>
    <property type="molecule type" value="Genomic_DNA"/>
</dbReference>